<comment type="catalytic activity">
    <reaction evidence="1 5">
        <text>an S-substituted glutathione + H2O = an S-substituted L-cysteinylglycine + L-glutamate</text>
        <dbReference type="Rhea" id="RHEA:59468"/>
        <dbReference type="ChEBI" id="CHEBI:15377"/>
        <dbReference type="ChEBI" id="CHEBI:29985"/>
        <dbReference type="ChEBI" id="CHEBI:90779"/>
        <dbReference type="ChEBI" id="CHEBI:143103"/>
        <dbReference type="EC" id="3.4.19.13"/>
    </reaction>
</comment>
<dbReference type="PANTHER" id="PTHR43199:SF6">
    <property type="entry name" value="GLUTATHIONE HYDROLASE PROENZYME"/>
    <property type="match status" value="1"/>
</dbReference>
<dbReference type="EC" id="2.3.2.2" evidence="5"/>
<dbReference type="NCBIfam" id="TIGR00066">
    <property type="entry name" value="g_glut_trans"/>
    <property type="match status" value="1"/>
</dbReference>
<comment type="similarity">
    <text evidence="5">Belongs to the gamma-glutamyltransferase family.</text>
</comment>
<dbReference type="Gene3D" id="3.60.20.40">
    <property type="match status" value="1"/>
</dbReference>
<evidence type="ECO:0000256" key="4">
    <source>
        <dbReference type="ARBA" id="ARBA00047417"/>
    </source>
</evidence>
<keyword evidence="7" id="KW-1185">Reference proteome</keyword>
<evidence type="ECO:0000256" key="3">
    <source>
        <dbReference type="ARBA" id="ARBA00023315"/>
    </source>
</evidence>
<keyword evidence="5" id="KW-0378">Hydrolase</keyword>
<comment type="pathway">
    <text evidence="5">Sulfur metabolism; glutathione metabolism.</text>
</comment>
<keyword evidence="3 5" id="KW-0012">Acyltransferase</keyword>
<dbReference type="SUPFAM" id="SSF56235">
    <property type="entry name" value="N-terminal nucleophile aminohydrolases (Ntn hydrolases)"/>
    <property type="match status" value="1"/>
</dbReference>
<gene>
    <name evidence="6" type="primary">ggt</name>
    <name evidence="6" type="ORF">ABXZ36_08590</name>
</gene>
<comment type="PTM">
    <text evidence="5">Cleaved by autocatalysis into a large and a small subunit.</text>
</comment>
<dbReference type="RefSeq" id="WP_354615100.1">
    <property type="nucleotide sequence ID" value="NZ_JBEXAE010000003.1"/>
</dbReference>
<keyword evidence="5 6" id="KW-0808">Transferase</keyword>
<sequence>MRKIIFLLTIILFIQCKTNQPTTPTGLVTEKAMVVSARKEASAIGSGILKKGGNAFDAMVATELALAVTYPYAGNIGGGGFMVYRKSNGDVGSLDYREKAPLSAHKDMYLDSLENVIPNKSTLGATAVGVPGTVAGVIEVHRKFGSLTLEEVLAPVIALAEKGVVVTKKQEERLEDYRKIIIDVNSDSTLFAAVYKAGDTVKYPVLAKTLKKIAKEGRDGFYKGETAKALAEFIQAKGGYVTEEDLAGYEAQWRQPIVFKYKDIKIISMSPPSSGGVTMNQIFKMMEPYDVAQLGHNSLKTIQLFTEASRRAYADRNYFLGDPDFVDIPLDVLLSQKYLKERMENFSFDKATKSSDIERGKVQIVESDETTHYSIVDSEGNAISVTTTLNGAYGSKLYCDKLGFFLNNEMDDFSSKIGVPNMFGLIGAEANSIAPGKRMLSSMTPSIVEKEGNLYMVVGTPGGSTIITAVAQTILNVYEFNMSMQDAVNAPRFHHQWLPDVVVFEPEGFSSELKAALRTKGYIINEERNPIIGKVDAIRVLPDGRLEGGADKRGDDTAVGY</sequence>
<comment type="catalytic activity">
    <reaction evidence="4 5">
        <text>an N-terminal (5-L-glutamyl)-[peptide] + an alpha-amino acid = 5-L-glutamyl amino acid + an N-terminal L-alpha-aminoacyl-[peptide]</text>
        <dbReference type="Rhea" id="RHEA:23904"/>
        <dbReference type="Rhea" id="RHEA-COMP:9780"/>
        <dbReference type="Rhea" id="RHEA-COMP:9795"/>
        <dbReference type="ChEBI" id="CHEBI:77644"/>
        <dbReference type="ChEBI" id="CHEBI:78597"/>
        <dbReference type="ChEBI" id="CHEBI:78599"/>
        <dbReference type="ChEBI" id="CHEBI:78608"/>
        <dbReference type="EC" id="2.3.2.2"/>
    </reaction>
</comment>
<dbReference type="InterPro" id="IPR043138">
    <property type="entry name" value="GGT_lsub"/>
</dbReference>
<dbReference type="Gene3D" id="1.10.246.130">
    <property type="match status" value="1"/>
</dbReference>
<reference evidence="6 7" key="1">
    <citation type="submission" date="2024-07" db="EMBL/GenBank/DDBJ databases">
        <title>The genome sequence of type strain Sediminicola arcticus GDMCC 1.2805.</title>
        <authorList>
            <person name="Liu Y."/>
        </authorList>
    </citation>
    <scope>NUCLEOTIDE SEQUENCE [LARGE SCALE GENOMIC DNA]</scope>
    <source>
        <strain evidence="6 7">GDMCC 1.2805</strain>
    </source>
</reference>
<dbReference type="InterPro" id="IPR029055">
    <property type="entry name" value="Ntn_hydrolases_N"/>
</dbReference>
<dbReference type="PRINTS" id="PR01210">
    <property type="entry name" value="GGTRANSPTASE"/>
</dbReference>
<keyword evidence="5" id="KW-0317">Glutathione biosynthesis</keyword>
<evidence type="ECO:0000313" key="6">
    <source>
        <dbReference type="EMBL" id="MET6990706.1"/>
    </source>
</evidence>
<comment type="catalytic activity">
    <reaction evidence="2 5">
        <text>glutathione + H2O = L-cysteinylglycine + L-glutamate</text>
        <dbReference type="Rhea" id="RHEA:28807"/>
        <dbReference type="ChEBI" id="CHEBI:15377"/>
        <dbReference type="ChEBI" id="CHEBI:29985"/>
        <dbReference type="ChEBI" id="CHEBI:57925"/>
        <dbReference type="ChEBI" id="CHEBI:61694"/>
        <dbReference type="EC" id="3.4.19.13"/>
    </reaction>
</comment>
<dbReference type="Pfam" id="PF01019">
    <property type="entry name" value="G_glu_transpept"/>
    <property type="match status" value="1"/>
</dbReference>
<evidence type="ECO:0000256" key="5">
    <source>
        <dbReference type="RuleBase" id="RU368036"/>
    </source>
</evidence>
<evidence type="ECO:0000256" key="2">
    <source>
        <dbReference type="ARBA" id="ARBA00001089"/>
    </source>
</evidence>
<dbReference type="InterPro" id="IPR051792">
    <property type="entry name" value="GGT_bact"/>
</dbReference>
<accession>A0ABV2SU68</accession>
<protein>
    <recommendedName>
        <fullName evidence="5">Glutathione hydrolase proenzyme</fullName>
        <ecNumber evidence="5">2.3.2.2</ecNumber>
        <ecNumber evidence="5">3.4.19.13</ecNumber>
    </recommendedName>
    <component>
        <recommendedName>
            <fullName evidence="5">Glutathione hydrolase large chain</fullName>
        </recommendedName>
    </component>
    <component>
        <recommendedName>
            <fullName evidence="5">Glutathione hydrolase small chain</fullName>
        </recommendedName>
    </component>
</protein>
<dbReference type="InterPro" id="IPR043137">
    <property type="entry name" value="GGT_ssub_C"/>
</dbReference>
<comment type="caution">
    <text evidence="6">The sequence shown here is derived from an EMBL/GenBank/DDBJ whole genome shotgun (WGS) entry which is preliminary data.</text>
</comment>
<comment type="subunit">
    <text evidence="5">This enzyme consists of two polypeptide chains, which are synthesized in precursor form from a single polypeptide.</text>
</comment>
<organism evidence="6 7">
    <name type="scientific">Sediminicola arcticus</name>
    <dbReference type="NCBI Taxonomy" id="1574308"/>
    <lineage>
        <taxon>Bacteria</taxon>
        <taxon>Pseudomonadati</taxon>
        <taxon>Bacteroidota</taxon>
        <taxon>Flavobacteriia</taxon>
        <taxon>Flavobacteriales</taxon>
        <taxon>Flavobacteriaceae</taxon>
        <taxon>Sediminicola</taxon>
    </lineage>
</organism>
<dbReference type="PANTHER" id="PTHR43199">
    <property type="entry name" value="GLUTATHIONE HYDROLASE"/>
    <property type="match status" value="1"/>
</dbReference>
<dbReference type="Proteomes" id="UP001549799">
    <property type="component" value="Unassembled WGS sequence"/>
</dbReference>
<dbReference type="InterPro" id="IPR000101">
    <property type="entry name" value="GGT_peptidase"/>
</dbReference>
<name>A0ABV2SU68_9FLAO</name>
<proteinExistence type="inferred from homology"/>
<dbReference type="GO" id="GO:0103068">
    <property type="term" value="F:leukotriene C4 gamma-glutamyl transferase activity"/>
    <property type="evidence" value="ECO:0007669"/>
    <property type="project" value="UniProtKB-EC"/>
</dbReference>
<dbReference type="EC" id="3.4.19.13" evidence="5"/>
<dbReference type="EMBL" id="JBEXAE010000003">
    <property type="protein sequence ID" value="MET6990706.1"/>
    <property type="molecule type" value="Genomic_DNA"/>
</dbReference>
<evidence type="ECO:0000313" key="7">
    <source>
        <dbReference type="Proteomes" id="UP001549799"/>
    </source>
</evidence>
<keyword evidence="5" id="KW-0865">Zymogen</keyword>
<evidence type="ECO:0000256" key="1">
    <source>
        <dbReference type="ARBA" id="ARBA00001049"/>
    </source>
</evidence>